<evidence type="ECO:0000313" key="5">
    <source>
        <dbReference type="EMBL" id="RCW48899.1"/>
    </source>
</evidence>
<feature type="domain" description="HTH araC/xylS-type" evidence="4">
    <location>
        <begin position="162"/>
        <end position="260"/>
    </location>
</feature>
<reference evidence="5 6" key="1">
    <citation type="submission" date="2018-07" db="EMBL/GenBank/DDBJ databases">
        <title>Genomic Encyclopedia of Type Strains, Phase III (KMG-III): the genomes of soil and plant-associated and newly described type strains.</title>
        <authorList>
            <person name="Whitman W."/>
        </authorList>
    </citation>
    <scope>NUCLEOTIDE SEQUENCE [LARGE SCALE GENOMIC DNA]</scope>
    <source>
        <strain evidence="5 6">CECT 7506</strain>
    </source>
</reference>
<keyword evidence="1" id="KW-0805">Transcription regulation</keyword>
<dbReference type="SMART" id="SM00342">
    <property type="entry name" value="HTH_ARAC"/>
    <property type="match status" value="1"/>
</dbReference>
<dbReference type="InterPro" id="IPR009057">
    <property type="entry name" value="Homeodomain-like_sf"/>
</dbReference>
<proteinExistence type="predicted"/>
<dbReference type="GO" id="GO:0043565">
    <property type="term" value="F:sequence-specific DNA binding"/>
    <property type="evidence" value="ECO:0007669"/>
    <property type="project" value="InterPro"/>
</dbReference>
<dbReference type="InterPro" id="IPR018060">
    <property type="entry name" value="HTH_AraC"/>
</dbReference>
<evidence type="ECO:0000313" key="6">
    <source>
        <dbReference type="Proteomes" id="UP000252415"/>
    </source>
</evidence>
<dbReference type="Pfam" id="PF12833">
    <property type="entry name" value="HTH_18"/>
    <property type="match status" value="1"/>
</dbReference>
<dbReference type="Proteomes" id="UP000252415">
    <property type="component" value="Unassembled WGS sequence"/>
</dbReference>
<dbReference type="EMBL" id="QPJD01000005">
    <property type="protein sequence ID" value="RCW48899.1"/>
    <property type="molecule type" value="Genomic_DNA"/>
</dbReference>
<dbReference type="SUPFAM" id="SSF51215">
    <property type="entry name" value="Regulatory protein AraC"/>
    <property type="match status" value="1"/>
</dbReference>
<name>A0A368W8D1_9BACL</name>
<gene>
    <name evidence="5" type="ORF">DFP97_10583</name>
</gene>
<dbReference type="Gene3D" id="1.10.10.60">
    <property type="entry name" value="Homeodomain-like"/>
    <property type="match status" value="2"/>
</dbReference>
<dbReference type="PANTHER" id="PTHR43280:SF2">
    <property type="entry name" value="HTH-TYPE TRANSCRIPTIONAL REGULATOR EXSA"/>
    <property type="match status" value="1"/>
</dbReference>
<evidence type="ECO:0000259" key="4">
    <source>
        <dbReference type="PROSITE" id="PS01124"/>
    </source>
</evidence>
<dbReference type="PROSITE" id="PS01124">
    <property type="entry name" value="HTH_ARAC_FAMILY_2"/>
    <property type="match status" value="1"/>
</dbReference>
<dbReference type="GO" id="GO:0003700">
    <property type="term" value="F:DNA-binding transcription factor activity"/>
    <property type="evidence" value="ECO:0007669"/>
    <property type="project" value="InterPro"/>
</dbReference>
<keyword evidence="2" id="KW-0238">DNA-binding</keyword>
<comment type="caution">
    <text evidence="5">The sequence shown here is derived from an EMBL/GenBank/DDBJ whole genome shotgun (WGS) entry which is preliminary data.</text>
</comment>
<keyword evidence="3" id="KW-0804">Transcription</keyword>
<dbReference type="PANTHER" id="PTHR43280">
    <property type="entry name" value="ARAC-FAMILY TRANSCRIPTIONAL REGULATOR"/>
    <property type="match status" value="1"/>
</dbReference>
<dbReference type="OrthoDB" id="2599717at2"/>
<evidence type="ECO:0000256" key="2">
    <source>
        <dbReference type="ARBA" id="ARBA00023125"/>
    </source>
</evidence>
<keyword evidence="6" id="KW-1185">Reference proteome</keyword>
<dbReference type="InterPro" id="IPR020449">
    <property type="entry name" value="Tscrpt_reg_AraC-type_HTH"/>
</dbReference>
<evidence type="ECO:0000256" key="3">
    <source>
        <dbReference type="ARBA" id="ARBA00023163"/>
    </source>
</evidence>
<sequence>MIRLLNCGYNFIHWDGDGFVINRPGGPGNYAFVFFRSNSEVILNGKHLVAEKNSYILFRPGTPHLYRVLENPFVNDWFHCDGNEIHEFLLQINFPMDTLVKAPDPLLITRCIMELHSINRLGGPLHDKIIDSEIRTLFMKLSNFLERAPQSDKTSRYFRQFSGLRGELYSSPQTHLSVEELASRINLSKSYFQHIYKELFGCSVSWDIINGRLEYAKYLLDNSSLSVSAISKMCGYENDTHFMRQFKKFVGVTPSQYKSGR</sequence>
<dbReference type="AlphaFoldDB" id="A0A368W8D1"/>
<evidence type="ECO:0000256" key="1">
    <source>
        <dbReference type="ARBA" id="ARBA00023015"/>
    </source>
</evidence>
<dbReference type="SUPFAM" id="SSF46689">
    <property type="entry name" value="Homeodomain-like"/>
    <property type="match status" value="1"/>
</dbReference>
<organism evidence="5 6">
    <name type="scientific">Paenibacillus prosopidis</name>
    <dbReference type="NCBI Taxonomy" id="630520"/>
    <lineage>
        <taxon>Bacteria</taxon>
        <taxon>Bacillati</taxon>
        <taxon>Bacillota</taxon>
        <taxon>Bacilli</taxon>
        <taxon>Bacillales</taxon>
        <taxon>Paenibacillaceae</taxon>
        <taxon>Paenibacillus</taxon>
    </lineage>
</organism>
<dbReference type="RefSeq" id="WP_114379661.1">
    <property type="nucleotide sequence ID" value="NZ_QPJD01000005.1"/>
</dbReference>
<dbReference type="InterPro" id="IPR037923">
    <property type="entry name" value="HTH-like"/>
</dbReference>
<protein>
    <submittedName>
        <fullName evidence="5">AraC family transcriptional regulator of arabinose operon</fullName>
    </submittedName>
</protein>
<dbReference type="PRINTS" id="PR00032">
    <property type="entry name" value="HTHARAC"/>
</dbReference>
<accession>A0A368W8D1</accession>